<proteinExistence type="predicted"/>
<gene>
    <name evidence="2" type="ORF">K9U37_06355</name>
</gene>
<evidence type="ECO:0000313" key="2">
    <source>
        <dbReference type="EMBL" id="MCI4674560.1"/>
    </source>
</evidence>
<reference evidence="2" key="1">
    <citation type="journal article" date="2022" name="ISME J.">
        <title>Identification of active gaseous-alkane degraders at natural gas seeps.</title>
        <authorList>
            <person name="Farhan Ul Haque M."/>
            <person name="Hernandez M."/>
            <person name="Crombie A.T."/>
            <person name="Murrell J.C."/>
        </authorList>
    </citation>
    <scope>NUCLEOTIDE SEQUENCE</scope>
    <source>
        <strain evidence="2">ANDR5</strain>
    </source>
</reference>
<feature type="region of interest" description="Disordered" evidence="1">
    <location>
        <begin position="26"/>
        <end position="54"/>
    </location>
</feature>
<organism evidence="2 3">
    <name type="scientific">Candidatus Mycolicibacterium alkanivorans</name>
    <dbReference type="NCBI Taxonomy" id="2954114"/>
    <lineage>
        <taxon>Bacteria</taxon>
        <taxon>Bacillati</taxon>
        <taxon>Actinomycetota</taxon>
        <taxon>Actinomycetes</taxon>
        <taxon>Mycobacteriales</taxon>
        <taxon>Mycobacteriaceae</taxon>
        <taxon>Mycolicibacterium</taxon>
    </lineage>
</organism>
<keyword evidence="3" id="KW-1185">Reference proteome</keyword>
<name>A0ABS9YTI8_9MYCO</name>
<accession>A0ABS9YTI8</accession>
<sequence length="74" mass="8049">MSDSCVLEVVRCRMRMRNDDIVGAGFDPGIGGSDERQSDECADNPGRRRTAGPAAVCRGDNGMVVAIDFDTHRY</sequence>
<dbReference type="RefSeq" id="WP_243070977.1">
    <property type="nucleotide sequence ID" value="NZ_JAIVFL010000001.1"/>
</dbReference>
<dbReference type="Proteomes" id="UP001139068">
    <property type="component" value="Unassembled WGS sequence"/>
</dbReference>
<protein>
    <submittedName>
        <fullName evidence="2">Uncharacterized protein</fullName>
    </submittedName>
</protein>
<comment type="caution">
    <text evidence="2">The sequence shown here is derived from an EMBL/GenBank/DDBJ whole genome shotgun (WGS) entry which is preliminary data.</text>
</comment>
<evidence type="ECO:0000313" key="3">
    <source>
        <dbReference type="Proteomes" id="UP001139068"/>
    </source>
</evidence>
<evidence type="ECO:0000256" key="1">
    <source>
        <dbReference type="SAM" id="MobiDB-lite"/>
    </source>
</evidence>
<dbReference type="EMBL" id="JAIVFL010000001">
    <property type="protein sequence ID" value="MCI4674560.1"/>
    <property type="molecule type" value="Genomic_DNA"/>
</dbReference>